<dbReference type="InterPro" id="IPR006108">
    <property type="entry name" value="3HC_DH_C"/>
</dbReference>
<keyword evidence="6" id="KW-0443">Lipid metabolism</keyword>
<comment type="similarity">
    <text evidence="2">In the central section; belongs to the 3-hydroxyacyl-CoA dehydrogenase family.</text>
</comment>
<dbReference type="SUPFAM" id="SSF52096">
    <property type="entry name" value="ClpP/crotonase"/>
    <property type="match status" value="1"/>
</dbReference>
<reference evidence="11" key="1">
    <citation type="submission" date="2018-05" db="EMBL/GenBank/DDBJ databases">
        <authorList>
            <person name="Lanie J.A."/>
            <person name="Ng W.-L."/>
            <person name="Kazmierczak K.M."/>
            <person name="Andrzejewski T.M."/>
            <person name="Davidsen T.M."/>
            <person name="Wayne K.J."/>
            <person name="Tettelin H."/>
            <person name="Glass J.I."/>
            <person name="Rusch D."/>
            <person name="Podicherti R."/>
            <person name="Tsui H.-C.T."/>
            <person name="Winkler M.E."/>
        </authorList>
    </citation>
    <scope>NUCLEOTIDE SEQUENCE</scope>
</reference>
<dbReference type="GO" id="GO:0006635">
    <property type="term" value="P:fatty acid beta-oxidation"/>
    <property type="evidence" value="ECO:0007669"/>
    <property type="project" value="UniProtKB-UniPathway"/>
</dbReference>
<evidence type="ECO:0000256" key="8">
    <source>
        <dbReference type="ARBA" id="ARBA00023268"/>
    </source>
</evidence>
<evidence type="ECO:0000256" key="5">
    <source>
        <dbReference type="ARBA" id="ARBA00023027"/>
    </source>
</evidence>
<dbReference type="SUPFAM" id="SSF51735">
    <property type="entry name" value="NAD(P)-binding Rossmann-fold domains"/>
    <property type="match status" value="1"/>
</dbReference>
<dbReference type="Gene3D" id="3.90.226.10">
    <property type="entry name" value="2-enoyl-CoA Hydratase, Chain A, domain 1"/>
    <property type="match status" value="1"/>
</dbReference>
<evidence type="ECO:0000256" key="7">
    <source>
        <dbReference type="ARBA" id="ARBA00023239"/>
    </source>
</evidence>
<dbReference type="PANTHER" id="PTHR43612:SF3">
    <property type="entry name" value="TRIFUNCTIONAL ENZYME SUBUNIT ALPHA, MITOCHONDRIAL"/>
    <property type="match status" value="1"/>
</dbReference>
<dbReference type="FunFam" id="3.40.50.720:FF:000009">
    <property type="entry name" value="Fatty oxidation complex, alpha subunit"/>
    <property type="match status" value="1"/>
</dbReference>
<organism evidence="11">
    <name type="scientific">marine metagenome</name>
    <dbReference type="NCBI Taxonomy" id="408172"/>
    <lineage>
        <taxon>unclassified sequences</taxon>
        <taxon>metagenomes</taxon>
        <taxon>ecological metagenomes</taxon>
    </lineage>
</organism>
<name>A0A381SUB5_9ZZZZ</name>
<dbReference type="InterPro" id="IPR029045">
    <property type="entry name" value="ClpP/crotonase-like_dom_sf"/>
</dbReference>
<evidence type="ECO:0000259" key="9">
    <source>
        <dbReference type="Pfam" id="PF00725"/>
    </source>
</evidence>
<dbReference type="SUPFAM" id="SSF48179">
    <property type="entry name" value="6-phosphogluconate dehydrogenase C-terminal domain-like"/>
    <property type="match status" value="2"/>
</dbReference>
<accession>A0A381SUB5</accession>
<dbReference type="CDD" id="cd06558">
    <property type="entry name" value="crotonase-like"/>
    <property type="match status" value="1"/>
</dbReference>
<protein>
    <recommendedName>
        <fullName evidence="12">3-hydroxyacyl-CoA dehydrogenase</fullName>
    </recommendedName>
</protein>
<sequence length="710" mass="78088">MDQFHYQKDDTNVVAITMDMEGPVNLMNALFAPLLAEVVARLEGEEHLAGVILGSAKKTFFAGGDLRQLSSIEAGSEPEFFEGLQSMKAIMRRLERLPVPVVAAINGTALGGGFEICLCCNHRIAWDDRSVKLGQPEVTLGLLPGAGGVVRMTHLLGLEAAMPYLLEGRQVSPDEALAAGLIDGTVDRLDELHHRARSWINEVQHDPEAAKQPWDRVGHKIPGGSSNSARIAPRIGVASAMLFKKTRGLLPAPERILDVMVEAGRMDFDAALRIESRKFAGLVTRAETKNLISAFFFDMNKVKGGVSRPKDIAVSKIKKVGIIGAGMMGQAIAFVTAVAGIEVVLKDVSLEVAKDGKRYSKRLCEKRVEKRRMTTEESATALALILPTADVEDLEGCDLIIEAVFERTDLKDQVLIETEDMLAEDGIWASNTSTLPITQLSSKAKNPSNFIGLHFFSPVEKMPLLEIIVGQETSDETLARGFDFARQIRKTPIVVNDSVGFFTSRTIGTKIDEANQMVAEGLDPVRIESMGRAVGFPVGMLTLHDEVSLSLSLEIYDNQIRMGLRKEEDDQTPEGRSLLREMVTRHDRPGRKAGKGFYDYAENGKSLWVGLDRWRKADHFIPDQDIKDRMLFRAVIESLKCLEEGVLRSAADGNVGSILGIGAPAWTGGYIQFVNTYGRERFITRCEELKAAYGERFSPPGILQKKRALV</sequence>
<dbReference type="UniPathway" id="UPA00659"/>
<dbReference type="PANTHER" id="PTHR43612">
    <property type="entry name" value="TRIFUNCTIONAL ENZYME SUBUNIT ALPHA"/>
    <property type="match status" value="1"/>
</dbReference>
<dbReference type="Gene3D" id="1.10.1040.50">
    <property type="match status" value="1"/>
</dbReference>
<dbReference type="InterPro" id="IPR006176">
    <property type="entry name" value="3-OHacyl-CoA_DH_NAD-bd"/>
</dbReference>
<evidence type="ECO:0000256" key="2">
    <source>
        <dbReference type="ARBA" id="ARBA00007005"/>
    </source>
</evidence>
<evidence type="ECO:0008006" key="12">
    <source>
        <dbReference type="Google" id="ProtNLM"/>
    </source>
</evidence>
<keyword evidence="5" id="KW-0520">NAD</keyword>
<evidence type="ECO:0000256" key="3">
    <source>
        <dbReference type="ARBA" id="ARBA00022832"/>
    </source>
</evidence>
<keyword evidence="3" id="KW-0276">Fatty acid metabolism</keyword>
<keyword evidence="7" id="KW-0456">Lyase</keyword>
<dbReference type="GO" id="GO:0004300">
    <property type="term" value="F:enoyl-CoA hydratase activity"/>
    <property type="evidence" value="ECO:0007669"/>
    <property type="project" value="TreeGrafter"/>
</dbReference>
<evidence type="ECO:0000256" key="1">
    <source>
        <dbReference type="ARBA" id="ARBA00005005"/>
    </source>
</evidence>
<dbReference type="AlphaFoldDB" id="A0A381SUB5"/>
<keyword evidence="4" id="KW-0560">Oxidoreductase</keyword>
<dbReference type="Pfam" id="PF00378">
    <property type="entry name" value="ECH_1"/>
    <property type="match status" value="1"/>
</dbReference>
<dbReference type="Gene3D" id="3.40.50.720">
    <property type="entry name" value="NAD(P)-binding Rossmann-like Domain"/>
    <property type="match status" value="1"/>
</dbReference>
<keyword evidence="8" id="KW-0511">Multifunctional enzyme</keyword>
<gene>
    <name evidence="11" type="ORF">METZ01_LOCUS60400</name>
</gene>
<dbReference type="InterPro" id="IPR008927">
    <property type="entry name" value="6-PGluconate_DH-like_C_sf"/>
</dbReference>
<evidence type="ECO:0000313" key="11">
    <source>
        <dbReference type="EMBL" id="SVA07546.1"/>
    </source>
</evidence>
<evidence type="ECO:0000259" key="10">
    <source>
        <dbReference type="Pfam" id="PF02737"/>
    </source>
</evidence>
<dbReference type="InterPro" id="IPR050136">
    <property type="entry name" value="FA_oxidation_alpha_subunit"/>
</dbReference>
<feature type="domain" description="3-hydroxyacyl-CoA dehydrogenase NAD binding" evidence="10">
    <location>
        <begin position="319"/>
        <end position="497"/>
    </location>
</feature>
<evidence type="ECO:0000256" key="4">
    <source>
        <dbReference type="ARBA" id="ARBA00023002"/>
    </source>
</evidence>
<dbReference type="EMBL" id="UINC01003580">
    <property type="protein sequence ID" value="SVA07546.1"/>
    <property type="molecule type" value="Genomic_DNA"/>
</dbReference>
<dbReference type="GO" id="GO:0016509">
    <property type="term" value="F:long-chain (3S)-3-hydroxyacyl-CoA dehydrogenase (NAD+) activity"/>
    <property type="evidence" value="ECO:0007669"/>
    <property type="project" value="TreeGrafter"/>
</dbReference>
<dbReference type="InterPro" id="IPR001753">
    <property type="entry name" value="Enoyl-CoA_hydra/iso"/>
</dbReference>
<dbReference type="GO" id="GO:0070403">
    <property type="term" value="F:NAD+ binding"/>
    <property type="evidence" value="ECO:0007669"/>
    <property type="project" value="InterPro"/>
</dbReference>
<proteinExistence type="inferred from homology"/>
<dbReference type="InterPro" id="IPR036291">
    <property type="entry name" value="NAD(P)-bd_dom_sf"/>
</dbReference>
<comment type="pathway">
    <text evidence="1">Lipid metabolism; fatty acid beta-oxidation.</text>
</comment>
<evidence type="ECO:0000256" key="6">
    <source>
        <dbReference type="ARBA" id="ARBA00023098"/>
    </source>
</evidence>
<feature type="domain" description="3-hydroxyacyl-CoA dehydrogenase C-terminal" evidence="9">
    <location>
        <begin position="500"/>
        <end position="600"/>
    </location>
</feature>
<dbReference type="Pfam" id="PF02737">
    <property type="entry name" value="3HCDH_N"/>
    <property type="match status" value="1"/>
</dbReference>
<dbReference type="Pfam" id="PF00725">
    <property type="entry name" value="3HCDH"/>
    <property type="match status" value="1"/>
</dbReference>